<feature type="repeat" description="ANK" evidence="3">
    <location>
        <begin position="775"/>
        <end position="807"/>
    </location>
</feature>
<feature type="repeat" description="ANK" evidence="3">
    <location>
        <begin position="808"/>
        <end position="840"/>
    </location>
</feature>
<feature type="repeat" description="ANK" evidence="3">
    <location>
        <begin position="1309"/>
        <end position="1346"/>
    </location>
</feature>
<dbReference type="SUPFAM" id="SSF142921">
    <property type="entry name" value="WGR domain-like"/>
    <property type="match status" value="1"/>
</dbReference>
<feature type="compositionally biased region" description="Acidic residues" evidence="4">
    <location>
        <begin position="183"/>
        <end position="212"/>
    </location>
</feature>
<feature type="compositionally biased region" description="Basic and acidic residues" evidence="4">
    <location>
        <begin position="263"/>
        <end position="289"/>
    </location>
</feature>
<dbReference type="InterPro" id="IPR036770">
    <property type="entry name" value="Ankyrin_rpt-contain_sf"/>
</dbReference>
<evidence type="ECO:0000256" key="3">
    <source>
        <dbReference type="PROSITE-ProRule" id="PRU00023"/>
    </source>
</evidence>
<sequence>MDKSKEPDAEKTVEKKKEPSPGTSDKQTGSSKKSKRQKTVVAPIEPRTPLKRQRAPVERFQSPAEELQTPKPKTPHHDDVEVVYKKGIFLAVRGDEETFYLCRTQQNVFNNTKKFKIQWLDMDEKTKHYKFDFLDSTDIECVLTNIKMDRVARETYTLPDSEKTRIEMILTKAIRKEKGMPIDDIDILPENEVDESEEHEDETEDDEDWEDEPTSKKQKLSKSKTTPPSKKGKSSSKKSTPKTKSDKKEKKVAASETEFETIADTKKTPKKDGKKEGKSDKKRGPDKNLKPNLKIKVIEKDPLFETKAVLQNDLESLKQLLEDDQHIYDVQIPKSIADDRSPLQMAVENNNIEMMNLLKKDISDKGNKRLKQSPPPVLLEALGTGSYNPVSLGVTFIRKLTASRGSREGNAAFTKEKHINNSEVLNQAMLKGVKKETIDAYINTMPILMQGCVKETLRNSLELAVMRGHFELAGAIIKENKDGYGYNFLHIDVLTKTTEDLPATIRADSVRKKPGDQSMIFENTVIPVMDYASGVWGSKRFDVLERLQYRAIRTFLGVGKTSPIPAITGDMGWTSILVNNQCNIVRLWCRLMKLPDFRISRKVFLWDIDLSTRYKNTWFNSVKTILNNSGLSALINCTNNHDTISTKYVIESVKTKLVDTFKSEWIINVQNMPKLRTYKGASPYDVTRRKCSPLFYACTARRAENADLLLKRAKTDKGGAGDVFTEKFGVGGINRPNWESICPIHVAAEGGDTDLLKILLKHGVDVNKSLSASKGKLSPLMIAASKGNLEMVRLLVQNGAVIEQLDKYKRTALTHAVMNGSVTVASYLLYLGSDPNHADSSGNTLVHYAAAYGWYFVLKLLVNEGGADPKIANDWKLTPVGVAFMKGHMGFVDFLLKMPGVDINFKNDTGMTLMSIACSSALQKGLEDQVVYLLKKGGDPTITDVNGFNALHHLAANKLSVGYCSKEEAQKIVNEKMDLTVKIAQLLIDAGCKPTHKTDNRQTAITLAIVQANIKLITYLVEKGGAISAEKNQQGDNPLHLLAKMCMKNDMATLVKTLNTENVSVEIKENGLTEKMEVDGDNDKALDLRAPENNVPKPSLKKEMSKARPEYMKLMSSDVNHNGFTPLLVACEQYATFKKDKMDNEEFQAALKNGRDFIKAVLNLSGANPSQTVQKKYFEGLEPENESQKYTSYGKYSAVHFMVKACSDIKEEGCNGINLIMSYKPDLEVKNLSGDTPLSLAVKLNSLCSVEILLQAKANPNVTYIVEKAAEDKIVEAPILHSATKSKSVEIVDRLLAAGAQADGRNSKTKRTCLHMAVSDRGDEVKGVQIMSSLLNSGADVNAADSEKRSALHLSVNSNSGSSDSSTDYEEVLIKKGANIFQKCSSNRMPIHYVFKKIVSPELKTPIDPIDLLSLLTRTMKDQQIDDTDCNLQTPLHLAAYRGATICCLHLIKRKAVVDKKDIDGNTPLSFAVSNKHDSCAIILIQNGANVKNNVVFSPKDKPEPDKNKKPLWRWKPLVLPEVTQEKKTYSIFQEAIQKELQGVAHMVLDASGNLDSRVIEAALRVNQFNVVLRLLRKINDRSQLQILNDQQQNLFHVLALHTEPGTPGVVDSLQLKVAQMLYDKGVPLNQTDENGCTPLHYAALTHQQYDLAKFFVEKDTALDLNRKDKFDRTVIAAFFWDHHKVTKLSNLELNTKWLQLFLSKGCSLDILFDLPLPEVPVFDMLSNTLSNYFTTACEYRISPLIFAINFCEVGILRFLLENGASSNFADNRGLTPLMHANDLVMVKILLNSSYKSETKSEKTKLSRQLSRNVFAITPIDEEEDEGNEDEDEEEEDQDEQDEEDMDDEDNEEETDQDDHDTDNVDEDEEDEEDENNEDDNEISPESFPSLTSQPSKSLSPEEKKSDEEFETVEKTSSVKLNAMDSQGWTAVHHLVCPLDYGTFDNEEILYVLAKVGADIQTKDNAGLSPLDHALIRGATQLARRLQMLSGVEDSKLEKPVFPSIEVKDSLPVPLSVDYKIDSEEYLKSVQDKDMDVEEETKCEVDRHCEYRKVGEVVMDDSQKIPYDVTLSKVDVSHGSWGMYNFYKMQVVHQKAQDLYILFTRWGRIGDSGQFQHTPFQKKSEAITEFGKIFRSKTGNYWSNVKLFEKQPKKYRLVEADRSYAQPTKIDFKLQTDIPSKLPKFVQDLVKEMSSIKMMEAAINKEGFNYNLMPFGRLKKETLIEARKVLAEIGGHVKKLEKINNDYSMTHTEKNVQMQEQLSE</sequence>
<dbReference type="PROSITE" id="PS50088">
    <property type="entry name" value="ANK_REPEAT"/>
    <property type="match status" value="8"/>
</dbReference>
<feature type="compositionally biased region" description="Basic and acidic residues" evidence="4">
    <location>
        <begin position="243"/>
        <end position="253"/>
    </location>
</feature>
<dbReference type="SUPFAM" id="SSF48403">
    <property type="entry name" value="Ankyrin repeat"/>
    <property type="match status" value="6"/>
</dbReference>
<feature type="region of interest" description="Disordered" evidence="4">
    <location>
        <begin position="181"/>
        <end position="292"/>
    </location>
</feature>
<keyword evidence="1" id="KW-0677">Repeat</keyword>
<dbReference type="OrthoDB" id="2017365at2759"/>
<evidence type="ECO:0000256" key="1">
    <source>
        <dbReference type="ARBA" id="ARBA00022737"/>
    </source>
</evidence>
<feature type="repeat" description="ANK" evidence="3">
    <location>
        <begin position="1635"/>
        <end position="1668"/>
    </location>
</feature>
<evidence type="ECO:0008006" key="9">
    <source>
        <dbReference type="Google" id="ProtNLM"/>
    </source>
</evidence>
<dbReference type="Gene3D" id="1.25.40.20">
    <property type="entry name" value="Ankyrin repeat-containing domain"/>
    <property type="match status" value="7"/>
</dbReference>
<dbReference type="Gene3D" id="1.20.142.10">
    <property type="entry name" value="Poly(ADP-ribose) polymerase, regulatory domain"/>
    <property type="match status" value="1"/>
</dbReference>
<dbReference type="InterPro" id="IPR002110">
    <property type="entry name" value="Ankyrin_rpt"/>
</dbReference>
<dbReference type="PANTHER" id="PTHR24198:SF165">
    <property type="entry name" value="ANKYRIN REPEAT-CONTAINING PROTEIN-RELATED"/>
    <property type="match status" value="1"/>
</dbReference>
<evidence type="ECO:0000313" key="8">
    <source>
        <dbReference type="Proteomes" id="UP000683360"/>
    </source>
</evidence>
<dbReference type="EMBL" id="CAJPWZ010001545">
    <property type="protein sequence ID" value="CAG2217545.1"/>
    <property type="molecule type" value="Genomic_DNA"/>
</dbReference>
<dbReference type="Pfam" id="PF05406">
    <property type="entry name" value="WGR"/>
    <property type="match status" value="1"/>
</dbReference>
<evidence type="ECO:0000259" key="5">
    <source>
        <dbReference type="PROSITE" id="PS51060"/>
    </source>
</evidence>
<accession>A0A8S3S6V7</accession>
<dbReference type="PROSITE" id="PS51060">
    <property type="entry name" value="PARP_ALPHA_HD"/>
    <property type="match status" value="1"/>
</dbReference>
<feature type="domain" description="WGR" evidence="6">
    <location>
        <begin position="2054"/>
        <end position="2155"/>
    </location>
</feature>
<feature type="repeat" description="ANK" evidence="3">
    <location>
        <begin position="1233"/>
        <end position="1265"/>
    </location>
</feature>
<dbReference type="InterPro" id="IPR008893">
    <property type="entry name" value="WGR_domain"/>
</dbReference>
<feature type="domain" description="PARP alpha-helical" evidence="5">
    <location>
        <begin position="2179"/>
        <end position="2264"/>
    </location>
</feature>
<feature type="region of interest" description="Disordered" evidence="4">
    <location>
        <begin position="1"/>
        <end position="77"/>
    </location>
</feature>
<dbReference type="InterPro" id="IPR036616">
    <property type="entry name" value="Poly(ADP-ribose)pol_reg_dom_sf"/>
</dbReference>
<dbReference type="Pfam" id="PF00023">
    <property type="entry name" value="Ank"/>
    <property type="match status" value="2"/>
</dbReference>
<feature type="repeat" description="ANK" evidence="3">
    <location>
        <begin position="1740"/>
        <end position="1772"/>
    </location>
</feature>
<dbReference type="Proteomes" id="UP000683360">
    <property type="component" value="Unassembled WGS sequence"/>
</dbReference>
<comment type="caution">
    <text evidence="7">The sequence shown here is derived from an EMBL/GenBank/DDBJ whole genome shotgun (WGS) entry which is preliminary data.</text>
</comment>
<dbReference type="SUPFAM" id="SSF47587">
    <property type="entry name" value="Domain of poly(ADP-ribose) polymerase"/>
    <property type="match status" value="1"/>
</dbReference>
<protein>
    <recommendedName>
        <fullName evidence="9">PARP</fullName>
    </recommendedName>
</protein>
<proteinExistence type="predicted"/>
<dbReference type="PROSITE" id="PS50297">
    <property type="entry name" value="ANK_REP_REGION"/>
    <property type="match status" value="4"/>
</dbReference>
<evidence type="ECO:0000256" key="4">
    <source>
        <dbReference type="SAM" id="MobiDB-lite"/>
    </source>
</evidence>
<dbReference type="PANTHER" id="PTHR24198">
    <property type="entry name" value="ANKYRIN REPEAT AND PROTEIN KINASE DOMAIN-CONTAINING PROTEIN"/>
    <property type="match status" value="1"/>
</dbReference>
<feature type="compositionally biased region" description="Basic residues" evidence="4">
    <location>
        <begin position="230"/>
        <end position="241"/>
    </location>
</feature>
<evidence type="ECO:0000256" key="2">
    <source>
        <dbReference type="ARBA" id="ARBA00023043"/>
    </source>
</evidence>
<evidence type="ECO:0000313" key="7">
    <source>
        <dbReference type="EMBL" id="CAG2217545.1"/>
    </source>
</evidence>
<dbReference type="Pfam" id="PF12796">
    <property type="entry name" value="Ank_2"/>
    <property type="match status" value="3"/>
</dbReference>
<dbReference type="SMART" id="SM00248">
    <property type="entry name" value="ANK"/>
    <property type="match status" value="23"/>
</dbReference>
<dbReference type="Pfam" id="PF13637">
    <property type="entry name" value="Ank_4"/>
    <property type="match status" value="1"/>
</dbReference>
<gene>
    <name evidence="7" type="ORF">MEDL_31155</name>
</gene>
<dbReference type="GO" id="GO:0003950">
    <property type="term" value="F:NAD+ poly-ADP-ribosyltransferase activity"/>
    <property type="evidence" value="ECO:0007669"/>
    <property type="project" value="InterPro"/>
</dbReference>
<feature type="compositionally biased region" description="Polar residues" evidence="4">
    <location>
        <begin position="21"/>
        <end position="31"/>
    </location>
</feature>
<dbReference type="InterPro" id="IPR004102">
    <property type="entry name" value="Poly(ADP-ribose)pol_reg_dom"/>
</dbReference>
<feature type="repeat" description="ANK" evidence="3">
    <location>
        <begin position="1464"/>
        <end position="1491"/>
    </location>
</feature>
<feature type="region of interest" description="Disordered" evidence="4">
    <location>
        <begin position="1801"/>
        <end position="1913"/>
    </location>
</feature>
<keyword evidence="2 3" id="KW-0040">ANK repeat</keyword>
<reference evidence="7" key="1">
    <citation type="submission" date="2021-03" db="EMBL/GenBank/DDBJ databases">
        <authorList>
            <person name="Bekaert M."/>
        </authorList>
    </citation>
    <scope>NUCLEOTIDE SEQUENCE</scope>
</reference>
<feature type="repeat" description="ANK" evidence="3">
    <location>
        <begin position="739"/>
        <end position="771"/>
    </location>
</feature>
<organism evidence="7 8">
    <name type="scientific">Mytilus edulis</name>
    <name type="common">Blue mussel</name>
    <dbReference type="NCBI Taxonomy" id="6550"/>
    <lineage>
        <taxon>Eukaryota</taxon>
        <taxon>Metazoa</taxon>
        <taxon>Spiralia</taxon>
        <taxon>Lophotrochozoa</taxon>
        <taxon>Mollusca</taxon>
        <taxon>Bivalvia</taxon>
        <taxon>Autobranchia</taxon>
        <taxon>Pteriomorphia</taxon>
        <taxon>Mytilida</taxon>
        <taxon>Mytiloidea</taxon>
        <taxon>Mytilidae</taxon>
        <taxon>Mytilinae</taxon>
        <taxon>Mytilus</taxon>
    </lineage>
</organism>
<keyword evidence="8" id="KW-1185">Reference proteome</keyword>
<evidence type="ECO:0000259" key="6">
    <source>
        <dbReference type="PROSITE" id="PS51977"/>
    </source>
</evidence>
<name>A0A8S3S6V7_MYTED</name>
<feature type="compositionally biased region" description="Acidic residues" evidence="4">
    <location>
        <begin position="1820"/>
        <end position="1883"/>
    </location>
</feature>
<dbReference type="InterPro" id="IPR036930">
    <property type="entry name" value="WGR_dom_sf"/>
</dbReference>
<dbReference type="Gene3D" id="2.20.140.10">
    <property type="entry name" value="WGR domain"/>
    <property type="match status" value="1"/>
</dbReference>
<dbReference type="CDD" id="cd07997">
    <property type="entry name" value="WGR_PARP"/>
    <property type="match status" value="1"/>
</dbReference>
<feature type="compositionally biased region" description="Basic and acidic residues" evidence="4">
    <location>
        <begin position="1"/>
        <end position="19"/>
    </location>
</feature>
<dbReference type="Pfam" id="PF02877">
    <property type="entry name" value="PARP_reg"/>
    <property type="match status" value="1"/>
</dbReference>
<dbReference type="PROSITE" id="PS51977">
    <property type="entry name" value="WGR"/>
    <property type="match status" value="1"/>
</dbReference>
<dbReference type="SMART" id="SM00773">
    <property type="entry name" value="WGR"/>
    <property type="match status" value="1"/>
</dbReference>